<dbReference type="Proteomes" id="UP000741013">
    <property type="component" value="Unassembled WGS sequence"/>
</dbReference>
<proteinExistence type="predicted"/>
<gene>
    <name evidence="1" type="ORF">JOM49_000432</name>
</gene>
<comment type="caution">
    <text evidence="1">The sequence shown here is derived from an EMBL/GenBank/DDBJ whole genome shotgun (WGS) entry which is preliminary data.</text>
</comment>
<evidence type="ECO:0000313" key="1">
    <source>
        <dbReference type="EMBL" id="MBP2178906.1"/>
    </source>
</evidence>
<name>A0ABS4PHK5_9PSEU</name>
<sequence>MQEKLDWEVNRSYGLTPGEDLVAHPDMIPGLNVDEQAFEVVLAERSHFE</sequence>
<protein>
    <submittedName>
        <fullName evidence="1">Uncharacterized protein</fullName>
    </submittedName>
</protein>
<dbReference type="RefSeq" id="WP_209662588.1">
    <property type="nucleotide sequence ID" value="NZ_JAGGMS010000001.1"/>
</dbReference>
<accession>A0ABS4PHK5</accession>
<keyword evidence="2" id="KW-1185">Reference proteome</keyword>
<reference evidence="1 2" key="1">
    <citation type="submission" date="2021-03" db="EMBL/GenBank/DDBJ databases">
        <title>Sequencing the genomes of 1000 actinobacteria strains.</title>
        <authorList>
            <person name="Klenk H.-P."/>
        </authorList>
    </citation>
    <scope>NUCLEOTIDE SEQUENCE [LARGE SCALE GENOMIC DNA]</scope>
    <source>
        <strain evidence="1 2">DSM 45510</strain>
    </source>
</reference>
<evidence type="ECO:0000313" key="2">
    <source>
        <dbReference type="Proteomes" id="UP000741013"/>
    </source>
</evidence>
<dbReference type="EMBL" id="JAGGMS010000001">
    <property type="protein sequence ID" value="MBP2178906.1"/>
    <property type="molecule type" value="Genomic_DNA"/>
</dbReference>
<organism evidence="1 2">
    <name type="scientific">Amycolatopsis magusensis</name>
    <dbReference type="NCBI Taxonomy" id="882444"/>
    <lineage>
        <taxon>Bacteria</taxon>
        <taxon>Bacillati</taxon>
        <taxon>Actinomycetota</taxon>
        <taxon>Actinomycetes</taxon>
        <taxon>Pseudonocardiales</taxon>
        <taxon>Pseudonocardiaceae</taxon>
        <taxon>Amycolatopsis</taxon>
    </lineage>
</organism>